<accession>A0A2S7IIH1</accession>
<sequence length="150" mass="16944">MTLISKYLSVVLASMLKFVGGPLAGLALQLSLLETIVCTVVGMMVSVFLFTFLGQWLRLVWEDLRKSKRKRFSKSTRRAVRIYRKFGIAGIACLTPLLFTPIGGTLLAVSFKASPLRILSWMLVFAVLWAVVFSWAFYNLSAVQDWFIKK</sequence>
<organism evidence="2 3">
    <name type="scientific">Siphonobacter curvatus</name>
    <dbReference type="NCBI Taxonomy" id="2094562"/>
    <lineage>
        <taxon>Bacteria</taxon>
        <taxon>Pseudomonadati</taxon>
        <taxon>Bacteroidota</taxon>
        <taxon>Cytophagia</taxon>
        <taxon>Cytophagales</taxon>
        <taxon>Cytophagaceae</taxon>
        <taxon>Siphonobacter</taxon>
    </lineage>
</organism>
<dbReference type="Proteomes" id="UP000239590">
    <property type="component" value="Unassembled WGS sequence"/>
</dbReference>
<keyword evidence="1" id="KW-1133">Transmembrane helix</keyword>
<feature type="transmembrane region" description="Helical" evidence="1">
    <location>
        <begin position="118"/>
        <end position="140"/>
    </location>
</feature>
<keyword evidence="1" id="KW-0812">Transmembrane</keyword>
<proteinExistence type="predicted"/>
<comment type="caution">
    <text evidence="2">The sequence shown here is derived from an EMBL/GenBank/DDBJ whole genome shotgun (WGS) entry which is preliminary data.</text>
</comment>
<protein>
    <recommendedName>
        <fullName evidence="4">Small multi-drug export protein</fullName>
    </recommendedName>
</protein>
<evidence type="ECO:0000256" key="1">
    <source>
        <dbReference type="SAM" id="Phobius"/>
    </source>
</evidence>
<name>A0A2S7IIH1_9BACT</name>
<dbReference type="OrthoDB" id="1467737at2"/>
<dbReference type="AlphaFoldDB" id="A0A2S7IIH1"/>
<evidence type="ECO:0000313" key="2">
    <source>
        <dbReference type="EMBL" id="PQA56121.1"/>
    </source>
</evidence>
<evidence type="ECO:0008006" key="4">
    <source>
        <dbReference type="Google" id="ProtNLM"/>
    </source>
</evidence>
<evidence type="ECO:0000313" key="3">
    <source>
        <dbReference type="Proteomes" id="UP000239590"/>
    </source>
</evidence>
<gene>
    <name evidence="2" type="ORF">C5O19_17335</name>
</gene>
<dbReference type="EMBL" id="PTRA01000003">
    <property type="protein sequence ID" value="PQA56121.1"/>
    <property type="molecule type" value="Genomic_DNA"/>
</dbReference>
<feature type="transmembrane region" description="Helical" evidence="1">
    <location>
        <begin position="40"/>
        <end position="61"/>
    </location>
</feature>
<feature type="transmembrane region" description="Helical" evidence="1">
    <location>
        <begin position="82"/>
        <end position="106"/>
    </location>
</feature>
<dbReference type="RefSeq" id="WP_104714674.1">
    <property type="nucleotide sequence ID" value="NZ_PTRA01000003.1"/>
</dbReference>
<keyword evidence="1" id="KW-0472">Membrane</keyword>
<reference evidence="3" key="1">
    <citation type="submission" date="2018-02" db="EMBL/GenBank/DDBJ databases">
        <title>Genome sequencing of Solimonas sp. HR-BB.</title>
        <authorList>
            <person name="Lee Y."/>
            <person name="Jeon C.O."/>
        </authorList>
    </citation>
    <scope>NUCLEOTIDE SEQUENCE [LARGE SCALE GENOMIC DNA]</scope>
    <source>
        <strain evidence="3">HR-U</strain>
    </source>
</reference>
<feature type="transmembrane region" description="Helical" evidence="1">
    <location>
        <begin position="7"/>
        <end position="28"/>
    </location>
</feature>
<keyword evidence="3" id="KW-1185">Reference proteome</keyword>